<feature type="region of interest" description="Disordered" evidence="1">
    <location>
        <begin position="1"/>
        <end position="34"/>
    </location>
</feature>
<evidence type="ECO:0000313" key="3">
    <source>
        <dbReference type="Proteomes" id="UP000579523"/>
    </source>
</evidence>
<protein>
    <submittedName>
        <fullName evidence="2">Uncharacterized protein</fullName>
    </submittedName>
</protein>
<dbReference type="Proteomes" id="UP000579523">
    <property type="component" value="Unassembled WGS sequence"/>
</dbReference>
<evidence type="ECO:0000256" key="1">
    <source>
        <dbReference type="SAM" id="MobiDB-lite"/>
    </source>
</evidence>
<organism evidence="2 3">
    <name type="scientific">Streptomyces griseomycini</name>
    <dbReference type="NCBI Taxonomy" id="66895"/>
    <lineage>
        <taxon>Bacteria</taxon>
        <taxon>Bacillati</taxon>
        <taxon>Actinomycetota</taxon>
        <taxon>Actinomycetes</taxon>
        <taxon>Kitasatosporales</taxon>
        <taxon>Streptomycetaceae</taxon>
        <taxon>Streptomyces</taxon>
    </lineage>
</organism>
<sequence length="34" mass="3167">MSHATGEHAAPGTGAALGAGSGRRPHDGGEAPAD</sequence>
<reference evidence="2 3" key="1">
    <citation type="submission" date="2020-08" db="EMBL/GenBank/DDBJ databases">
        <title>Genomic Encyclopedia of Type Strains, Phase III (KMG-III): the genomes of soil and plant-associated and newly described type strains.</title>
        <authorList>
            <person name="Whitman W."/>
        </authorList>
    </citation>
    <scope>NUCLEOTIDE SEQUENCE [LARGE SCALE GENOMIC DNA]</scope>
    <source>
        <strain evidence="2 3">CECT 3273</strain>
    </source>
</reference>
<accession>A0A7W7V898</accession>
<dbReference type="AlphaFoldDB" id="A0A7W7V898"/>
<evidence type="ECO:0000313" key="2">
    <source>
        <dbReference type="EMBL" id="MBB4901003.1"/>
    </source>
</evidence>
<name>A0A7W7V898_9ACTN</name>
<keyword evidence="3" id="KW-1185">Reference proteome</keyword>
<proteinExistence type="predicted"/>
<feature type="compositionally biased region" description="Basic and acidic residues" evidence="1">
    <location>
        <begin position="24"/>
        <end position="34"/>
    </location>
</feature>
<gene>
    <name evidence="2" type="ORF">FHS37_005083</name>
</gene>
<dbReference type="EMBL" id="JACHJI010000009">
    <property type="protein sequence ID" value="MBB4901003.1"/>
    <property type="molecule type" value="Genomic_DNA"/>
</dbReference>
<comment type="caution">
    <text evidence="2">The sequence shown here is derived from an EMBL/GenBank/DDBJ whole genome shotgun (WGS) entry which is preliminary data.</text>
</comment>